<evidence type="ECO:0000313" key="4">
    <source>
        <dbReference type="Proteomes" id="UP000242243"/>
    </source>
</evidence>
<dbReference type="OrthoDB" id="3010372at2"/>
<gene>
    <name evidence="2" type="ORF">HHA03_25160</name>
    <name evidence="3" type="ORF">SAMN05421839_11474</name>
</gene>
<proteinExistence type="predicted"/>
<dbReference type="AlphaFoldDB" id="A0A1I5PHL4"/>
<accession>A0A1I5PHL4</accession>
<feature type="chain" id="PRO_5017334324" description="DUF5626 domain-containing protein" evidence="1">
    <location>
        <begin position="27"/>
        <end position="198"/>
    </location>
</feature>
<evidence type="ECO:0000313" key="3">
    <source>
        <dbReference type="EMBL" id="SFP32986.1"/>
    </source>
</evidence>
<dbReference type="EMBL" id="BJWI01000104">
    <property type="protein sequence ID" value="GEM02984.1"/>
    <property type="molecule type" value="Genomic_DNA"/>
</dbReference>
<sequence length="198" mass="21512">MSIKKILVGTIAFLLLAGGFATTASASEYDDTAIESSVVEKNDTGIQLPDDMRVGDTYKETVSVNGEDATYTVTKNSEQLDNANDGISIMSEIVDYQTVPVSGTASFTVRGEFGQQYAEFELYTDDGLIDYVLPGPYFFIMGVDSAELTQRSTRLATYDFQTSGSVDWINGPTVGLGVRARIKSSVNQNINTLTTEIY</sequence>
<evidence type="ECO:0000313" key="5">
    <source>
        <dbReference type="Proteomes" id="UP000321547"/>
    </source>
</evidence>
<evidence type="ECO:0000313" key="2">
    <source>
        <dbReference type="EMBL" id="GEM02984.1"/>
    </source>
</evidence>
<protein>
    <recommendedName>
        <fullName evidence="6">DUF5626 domain-containing protein</fullName>
    </recommendedName>
</protein>
<reference evidence="3 4" key="1">
    <citation type="submission" date="2016-10" db="EMBL/GenBank/DDBJ databases">
        <authorList>
            <person name="de Groot N.N."/>
        </authorList>
    </citation>
    <scope>NUCLEOTIDE SEQUENCE [LARGE SCALE GENOMIC DNA]</scope>
    <source>
        <strain evidence="3 4">DSM 17073</strain>
    </source>
</reference>
<keyword evidence="1" id="KW-0732">Signal</keyword>
<dbReference type="Proteomes" id="UP000321547">
    <property type="component" value="Unassembled WGS sequence"/>
</dbReference>
<feature type="signal peptide" evidence="1">
    <location>
        <begin position="1"/>
        <end position="26"/>
    </location>
</feature>
<evidence type="ECO:0000256" key="1">
    <source>
        <dbReference type="SAM" id="SignalP"/>
    </source>
</evidence>
<reference evidence="2 5" key="2">
    <citation type="submission" date="2019-07" db="EMBL/GenBank/DDBJ databases">
        <title>Whole genome shotgun sequence of Halolactibacillus halophilus NBRC 100868.</title>
        <authorList>
            <person name="Hosoyama A."/>
            <person name="Uohara A."/>
            <person name="Ohji S."/>
            <person name="Ichikawa N."/>
        </authorList>
    </citation>
    <scope>NUCLEOTIDE SEQUENCE [LARGE SCALE GENOMIC DNA]</scope>
    <source>
        <strain evidence="2 5">NBRC 100868</strain>
    </source>
</reference>
<dbReference type="RefSeq" id="WP_089831717.1">
    <property type="nucleotide sequence ID" value="NZ_BJWI01000104.1"/>
</dbReference>
<name>A0A1I5PHL4_9BACI</name>
<dbReference type="EMBL" id="FOXC01000014">
    <property type="protein sequence ID" value="SFP32986.1"/>
    <property type="molecule type" value="Genomic_DNA"/>
</dbReference>
<keyword evidence="5" id="KW-1185">Reference proteome</keyword>
<organism evidence="3 4">
    <name type="scientific">Halolactibacillus halophilus</name>
    <dbReference type="NCBI Taxonomy" id="306540"/>
    <lineage>
        <taxon>Bacteria</taxon>
        <taxon>Bacillati</taxon>
        <taxon>Bacillota</taxon>
        <taxon>Bacilli</taxon>
        <taxon>Bacillales</taxon>
        <taxon>Bacillaceae</taxon>
        <taxon>Halolactibacillus</taxon>
    </lineage>
</organism>
<evidence type="ECO:0008006" key="6">
    <source>
        <dbReference type="Google" id="ProtNLM"/>
    </source>
</evidence>
<dbReference type="Proteomes" id="UP000242243">
    <property type="component" value="Unassembled WGS sequence"/>
</dbReference>